<dbReference type="PANTHER" id="PTHR16165:SF9">
    <property type="entry name" value="NXPE FAMILY MEMBER 3"/>
    <property type="match status" value="1"/>
</dbReference>
<dbReference type="AlphaFoldDB" id="A0A7J6AX51"/>
<comment type="caution">
    <text evidence="1">The sequence shown here is derived from an EMBL/GenBank/DDBJ whole genome shotgun (WGS) entry which is preliminary data.</text>
</comment>
<dbReference type="InterPro" id="IPR014756">
    <property type="entry name" value="Ig_E-set"/>
</dbReference>
<dbReference type="SUPFAM" id="SSF81296">
    <property type="entry name" value="E set domains"/>
    <property type="match status" value="1"/>
</dbReference>
<dbReference type="Pfam" id="PF06312">
    <property type="entry name" value="Neurexophilin"/>
    <property type="match status" value="1"/>
</dbReference>
<evidence type="ECO:0000313" key="2">
    <source>
        <dbReference type="Proteomes" id="UP000593565"/>
    </source>
</evidence>
<sequence>MDRHIPRLSLIFTLLTLSGFVLLINNITSLEDLSDQLASTFYKIQSSIRSAIKPPEILWPLEVNHTFCAHFGLEPTTEEAKEERSLLKSIAWPGPLVQGLPVELSSDPAKSSFVIQGPAVQRVGGQLVVNVYVQNFLGLPKNHGGDFLIARLHSPKLGAGVSGKVHDHNDGNYTVLFPLLWVGVVQVEITMVHPSEAVVVLKRLQKGQPYRLFKSLFRSGDLSETTVCNLCLPLNQTSLCNYTDPLTGEPWYCYKPKVLGCNTRVTHFGAGMKQNLITKHEAQFFQR</sequence>
<keyword evidence="2" id="KW-1185">Reference proteome</keyword>
<dbReference type="GO" id="GO:0007399">
    <property type="term" value="P:nervous system development"/>
    <property type="evidence" value="ECO:0007669"/>
    <property type="project" value="UniProtKB-ARBA"/>
</dbReference>
<dbReference type="PANTHER" id="PTHR16165">
    <property type="entry name" value="NXPE FAMILY MEMBER"/>
    <property type="match status" value="1"/>
</dbReference>
<dbReference type="InterPro" id="IPR026845">
    <property type="entry name" value="NXPH/NXPE"/>
</dbReference>
<evidence type="ECO:0000313" key="1">
    <source>
        <dbReference type="EMBL" id="KAF4087280.1"/>
    </source>
</evidence>
<reference evidence="1 2" key="1">
    <citation type="submission" date="2020-02" db="EMBL/GenBank/DDBJ databases">
        <title>A chromosome-scale genome assembly of the black bullhead catfish (Ameiurus melas).</title>
        <authorList>
            <person name="Wen M."/>
            <person name="Zham M."/>
            <person name="Cabau C."/>
            <person name="Klopp C."/>
            <person name="Donnadieu C."/>
            <person name="Roques C."/>
            <person name="Bouchez O."/>
            <person name="Lampietro C."/>
            <person name="Jouanno E."/>
            <person name="Herpin A."/>
            <person name="Louis A."/>
            <person name="Berthelot C."/>
            <person name="Parey E."/>
            <person name="Roest-Crollius H."/>
            <person name="Braasch I."/>
            <person name="Postlethwait J."/>
            <person name="Robinson-Rechavi M."/>
            <person name="Echchiki A."/>
            <person name="Begum T."/>
            <person name="Montfort J."/>
            <person name="Schartl M."/>
            <person name="Bobe J."/>
            <person name="Guiguen Y."/>
        </authorList>
    </citation>
    <scope>NUCLEOTIDE SEQUENCE [LARGE SCALE GENOMIC DNA]</scope>
    <source>
        <strain evidence="1">M_S1</strain>
        <tissue evidence="1">Blood</tissue>
    </source>
</reference>
<evidence type="ECO:0008006" key="3">
    <source>
        <dbReference type="Google" id="ProtNLM"/>
    </source>
</evidence>
<name>A0A7J6AX51_AMEME</name>
<proteinExistence type="predicted"/>
<gene>
    <name evidence="1" type="ORF">AMELA_G00093800</name>
</gene>
<organism evidence="1 2">
    <name type="scientific">Ameiurus melas</name>
    <name type="common">Black bullhead</name>
    <name type="synonym">Silurus melas</name>
    <dbReference type="NCBI Taxonomy" id="219545"/>
    <lineage>
        <taxon>Eukaryota</taxon>
        <taxon>Metazoa</taxon>
        <taxon>Chordata</taxon>
        <taxon>Craniata</taxon>
        <taxon>Vertebrata</taxon>
        <taxon>Euteleostomi</taxon>
        <taxon>Actinopterygii</taxon>
        <taxon>Neopterygii</taxon>
        <taxon>Teleostei</taxon>
        <taxon>Ostariophysi</taxon>
        <taxon>Siluriformes</taxon>
        <taxon>Ictaluridae</taxon>
        <taxon>Ameiurus</taxon>
    </lineage>
</organism>
<dbReference type="EMBL" id="JAAGNN010000007">
    <property type="protein sequence ID" value="KAF4087280.1"/>
    <property type="molecule type" value="Genomic_DNA"/>
</dbReference>
<protein>
    <recommendedName>
        <fullName evidence="3">NXPE family member 3</fullName>
    </recommendedName>
</protein>
<accession>A0A7J6AX51</accession>
<dbReference type="Proteomes" id="UP000593565">
    <property type="component" value="Unassembled WGS sequence"/>
</dbReference>